<proteinExistence type="predicted"/>
<evidence type="ECO:0000256" key="1">
    <source>
        <dbReference type="SAM" id="MobiDB-lite"/>
    </source>
</evidence>
<dbReference type="AlphaFoldDB" id="A0A1W0WXQ8"/>
<dbReference type="EMBL" id="MTYJ01000034">
    <property type="protein sequence ID" value="OQV19988.1"/>
    <property type="molecule type" value="Genomic_DNA"/>
</dbReference>
<organism evidence="2 3">
    <name type="scientific">Hypsibius exemplaris</name>
    <name type="common">Freshwater tardigrade</name>
    <dbReference type="NCBI Taxonomy" id="2072580"/>
    <lineage>
        <taxon>Eukaryota</taxon>
        <taxon>Metazoa</taxon>
        <taxon>Ecdysozoa</taxon>
        <taxon>Tardigrada</taxon>
        <taxon>Eutardigrada</taxon>
        <taxon>Parachela</taxon>
        <taxon>Hypsibioidea</taxon>
        <taxon>Hypsibiidae</taxon>
        <taxon>Hypsibius</taxon>
    </lineage>
</organism>
<sequence length="386" mass="44247">MNRQRQKQISRGLHTEAGNSNDEDPILNLSEHNTNLSCQGNGTILWWYGDITFKSKRVPRTLEKELLQEILFHAGTIEQARLRRLHLRRSIWNDARRKIAYFNSGGRLGQDSLQFPDRYANPCVEYAIRYVVTDATTWLVILGDGGPCSADLLLFFDMLAEILSERSAKLHAITIADVICEEQHVLEVPRRLPFASTDGRLNLQRCDYVFVPITPSTFSLSSTASLISSDSLTSLFKFLPTSLRVSARLNRVSKEFVINLGSTWPADLHLQALSMLFKARGVSNTVVQDVQRFVQSTADEMRGYIIRTLRHWESSSDGHKLDDDINLEGWDWSNLTRISLETIRVLMELQRRHQNGLRIERNDWEIRAGMDILEDRVEGDTLLVYE</sequence>
<name>A0A1W0WXQ8_HYPEX</name>
<evidence type="ECO:0000313" key="3">
    <source>
        <dbReference type="Proteomes" id="UP000192578"/>
    </source>
</evidence>
<evidence type="ECO:0000313" key="2">
    <source>
        <dbReference type="EMBL" id="OQV19988.1"/>
    </source>
</evidence>
<reference evidence="3" key="1">
    <citation type="submission" date="2017-01" db="EMBL/GenBank/DDBJ databases">
        <title>Comparative genomics of anhydrobiosis in the tardigrade Hypsibius dujardini.</title>
        <authorList>
            <person name="Yoshida Y."/>
            <person name="Koutsovoulos G."/>
            <person name="Laetsch D."/>
            <person name="Stevens L."/>
            <person name="Kumar S."/>
            <person name="Horikawa D."/>
            <person name="Ishino K."/>
            <person name="Komine S."/>
            <person name="Tomita M."/>
            <person name="Blaxter M."/>
            <person name="Arakawa K."/>
        </authorList>
    </citation>
    <scope>NUCLEOTIDE SEQUENCE [LARGE SCALE GENOMIC DNA]</scope>
    <source>
        <strain evidence="3">Z151</strain>
    </source>
</reference>
<gene>
    <name evidence="2" type="ORF">BV898_05992</name>
</gene>
<feature type="region of interest" description="Disordered" evidence="1">
    <location>
        <begin position="1"/>
        <end position="26"/>
    </location>
</feature>
<accession>A0A1W0WXQ8</accession>
<dbReference type="Proteomes" id="UP000192578">
    <property type="component" value="Unassembled WGS sequence"/>
</dbReference>
<protein>
    <submittedName>
        <fullName evidence="2">Uncharacterized protein</fullName>
    </submittedName>
</protein>
<comment type="caution">
    <text evidence="2">The sequence shown here is derived from an EMBL/GenBank/DDBJ whole genome shotgun (WGS) entry which is preliminary data.</text>
</comment>
<keyword evidence="3" id="KW-1185">Reference proteome</keyword>